<reference evidence="3" key="1">
    <citation type="journal article" date="2019" name="Int. J. Syst. Evol. Microbiol.">
        <title>The Global Catalogue of Microorganisms (GCM) 10K type strain sequencing project: providing services to taxonomists for standard genome sequencing and annotation.</title>
        <authorList>
            <consortium name="The Broad Institute Genomics Platform"/>
            <consortium name="The Broad Institute Genome Sequencing Center for Infectious Disease"/>
            <person name="Wu L."/>
            <person name="Ma J."/>
        </authorList>
    </citation>
    <scope>NUCLEOTIDE SEQUENCE [LARGE SCALE GENOMIC DNA]</scope>
    <source>
        <strain evidence="3">CGMCC 1.13681</strain>
    </source>
</reference>
<feature type="compositionally biased region" description="Basic and acidic residues" evidence="1">
    <location>
        <begin position="20"/>
        <end position="29"/>
    </location>
</feature>
<protein>
    <submittedName>
        <fullName evidence="2">Uncharacterized protein</fullName>
    </submittedName>
</protein>
<comment type="caution">
    <text evidence="2">The sequence shown here is derived from an EMBL/GenBank/DDBJ whole genome shotgun (WGS) entry which is preliminary data.</text>
</comment>
<evidence type="ECO:0000313" key="3">
    <source>
        <dbReference type="Proteomes" id="UP001596413"/>
    </source>
</evidence>
<sequence>MLGARQVRPHEPPLPATDQPRPEGHREHADEVVARWSEDWPDHTAEVEQWDRWRWERQGPDGASAVRDRMPERTVVFHARAVFLPGGERAATELPEQWSVPA</sequence>
<organism evidence="2 3">
    <name type="scientific">Streptomyces polyrhachis</name>
    <dbReference type="NCBI Taxonomy" id="1282885"/>
    <lineage>
        <taxon>Bacteria</taxon>
        <taxon>Bacillati</taxon>
        <taxon>Actinomycetota</taxon>
        <taxon>Actinomycetes</taxon>
        <taxon>Kitasatosporales</taxon>
        <taxon>Streptomycetaceae</taxon>
        <taxon>Streptomyces</taxon>
    </lineage>
</organism>
<dbReference type="RefSeq" id="WP_386413165.1">
    <property type="nucleotide sequence ID" value="NZ_JBHSZO010000008.1"/>
</dbReference>
<evidence type="ECO:0000256" key="1">
    <source>
        <dbReference type="SAM" id="MobiDB-lite"/>
    </source>
</evidence>
<proteinExistence type="predicted"/>
<feature type="region of interest" description="Disordered" evidence="1">
    <location>
        <begin position="1"/>
        <end position="29"/>
    </location>
</feature>
<name>A0ABW2GDR7_9ACTN</name>
<gene>
    <name evidence="2" type="ORF">ACFQLX_07035</name>
</gene>
<accession>A0ABW2GDR7</accession>
<dbReference type="EMBL" id="JBHSZO010000008">
    <property type="protein sequence ID" value="MFC7217922.1"/>
    <property type="molecule type" value="Genomic_DNA"/>
</dbReference>
<keyword evidence="3" id="KW-1185">Reference proteome</keyword>
<dbReference type="Proteomes" id="UP001596413">
    <property type="component" value="Unassembled WGS sequence"/>
</dbReference>
<evidence type="ECO:0000313" key="2">
    <source>
        <dbReference type="EMBL" id="MFC7217922.1"/>
    </source>
</evidence>